<proteinExistence type="predicted"/>
<evidence type="ECO:0000259" key="2">
    <source>
        <dbReference type="Pfam" id="PF08000"/>
    </source>
</evidence>
<dbReference type="InterPro" id="IPR012544">
    <property type="entry name" value="PHb"/>
</dbReference>
<dbReference type="PANTHER" id="PTHR35796:SF2">
    <property type="entry name" value="YVBH-LIKE OLIGOMERISATION REGION"/>
    <property type="match status" value="1"/>
</dbReference>
<dbReference type="Pfam" id="PF11724">
    <property type="entry name" value="YvbH_ext"/>
    <property type="match status" value="1"/>
</dbReference>
<dbReference type="Pfam" id="PF08000">
    <property type="entry name" value="bPH_1"/>
    <property type="match status" value="1"/>
</dbReference>
<name>A0A3N9UEM3_9BACI</name>
<dbReference type="InterPro" id="IPR037063">
    <property type="entry name" value="PHb_sf"/>
</dbReference>
<keyword evidence="5" id="KW-1185">Reference proteome</keyword>
<evidence type="ECO:0000256" key="1">
    <source>
        <dbReference type="SAM" id="Coils"/>
    </source>
</evidence>
<dbReference type="AlphaFoldDB" id="A0A3N9UEM3"/>
<evidence type="ECO:0000259" key="3">
    <source>
        <dbReference type="Pfam" id="PF11724"/>
    </source>
</evidence>
<protein>
    <recommendedName>
        <fullName evidence="6">PH domain-containing protein</fullName>
    </recommendedName>
</protein>
<dbReference type="Gene3D" id="1.10.287.210">
    <property type="match status" value="1"/>
</dbReference>
<dbReference type="RefSeq" id="WP_124764411.1">
    <property type="nucleotide sequence ID" value="NZ_JAFBDY010000007.1"/>
</dbReference>
<dbReference type="SUPFAM" id="SSF50729">
    <property type="entry name" value="PH domain-like"/>
    <property type="match status" value="1"/>
</dbReference>
<dbReference type="OrthoDB" id="2351508at2"/>
<accession>A0A3N9UEM3</accession>
<keyword evidence="1" id="KW-0175">Coiled coil</keyword>
<dbReference type="Gene3D" id="2.30.29.50">
    <property type="entry name" value="Bacterial Pleckstrin homology domain"/>
    <property type="match status" value="1"/>
</dbReference>
<gene>
    <name evidence="4" type="ORF">EBB45_10350</name>
</gene>
<dbReference type="Proteomes" id="UP000274033">
    <property type="component" value="Unassembled WGS sequence"/>
</dbReference>
<comment type="caution">
    <text evidence="4">The sequence shown here is derived from an EMBL/GenBank/DDBJ whole genome shotgun (WGS) entry which is preliminary data.</text>
</comment>
<organism evidence="4 5">
    <name type="scientific">Lysinibacillus composti</name>
    <dbReference type="NCBI Taxonomy" id="720633"/>
    <lineage>
        <taxon>Bacteria</taxon>
        <taxon>Bacillati</taxon>
        <taxon>Bacillota</taxon>
        <taxon>Bacilli</taxon>
        <taxon>Bacillales</taxon>
        <taxon>Bacillaceae</taxon>
        <taxon>Lysinibacillus</taxon>
    </lineage>
</organism>
<dbReference type="EMBL" id="RRCT01000008">
    <property type="protein sequence ID" value="RQW74625.1"/>
    <property type="molecule type" value="Genomic_DNA"/>
</dbReference>
<evidence type="ECO:0008006" key="6">
    <source>
        <dbReference type="Google" id="ProtNLM"/>
    </source>
</evidence>
<dbReference type="InterPro" id="IPR021722">
    <property type="entry name" value="YvbH_oligomer_dom"/>
</dbReference>
<feature type="domain" description="Bacterial Pleckstrin homology" evidence="2">
    <location>
        <begin position="10"/>
        <end position="132"/>
    </location>
</feature>
<evidence type="ECO:0000313" key="5">
    <source>
        <dbReference type="Proteomes" id="UP000274033"/>
    </source>
</evidence>
<dbReference type="PANTHER" id="PTHR35796">
    <property type="entry name" value="HYPOTHETICAL CYTOSOLIC PROTEIN"/>
    <property type="match status" value="1"/>
</dbReference>
<reference evidence="4 5" key="1">
    <citation type="journal article" date="2013" name="J. Microbiol.">
        <title>Lysinibacillus chungkukjangi sp. nov., isolated from Chungkukjang, Korean fermented soybean food.</title>
        <authorList>
            <person name="Kim S.J."/>
            <person name="Jang Y.H."/>
            <person name="Hamada M."/>
            <person name="Ahn J.H."/>
            <person name="Weon H.Y."/>
            <person name="Suzuki K."/>
            <person name="Whang K.S."/>
            <person name="Kwon S.W."/>
        </authorList>
    </citation>
    <scope>NUCLEOTIDE SEQUENCE [LARGE SCALE GENOMIC DNA]</scope>
    <source>
        <strain evidence="4 5">MCCC 1A12701</strain>
    </source>
</reference>
<feature type="coiled-coil region" evidence="1">
    <location>
        <begin position="115"/>
        <end position="142"/>
    </location>
</feature>
<sequence length="205" mass="23561">MLKKLASDALGLSDIGKVIEPQDYNKTESDDYVLHEKGEQIYFIIKTKSDEYCFTNLALIHVDGDSAVSKKRTLRRYDYKYNRIRNVSLETAGTIDLDVEIKFTIGERNLSIDINKNFAEKIKDLYKTLVEMERMMKENEKHSKYALESLDIATRSISAAGFNQTASPADSFKSIVEFSNQWLTDSSKKYTTEDFGNVFDLFIKN</sequence>
<evidence type="ECO:0000313" key="4">
    <source>
        <dbReference type="EMBL" id="RQW74625.1"/>
    </source>
</evidence>
<feature type="domain" description="YvbH-like oligomerisation" evidence="3">
    <location>
        <begin position="145"/>
        <end position="205"/>
    </location>
</feature>